<dbReference type="AlphaFoldDB" id="A0A0G9MRH3"/>
<comment type="caution">
    <text evidence="1">The sequence shown here is derived from an EMBL/GenBank/DDBJ whole genome shotgun (WGS) entry which is preliminary data.</text>
</comment>
<sequence>MPVETPDIGRLTGESDLTFGSGVPNNDLAYTMIDTDFIDGETTGYDTFLPVDPSAPVPGADRIKIVRGTGNVDLDLAYSAQGGDRFILGTAEIATPFFARGADGVDNDYAVIQNFDYDAGHIQLRGSASDYELVFCDASDGCATDGYYLFDSRPSELDLIAFIFPCDFVPLPVSGNPPNNPEALCNASKQLSLSNANQFRFASPVSTATAVPQALAQFGSAGKEIVGGQAVDAAGNIYVLGQSDGSLTGGARADNRIFVAQIRPDGSRGWTYETELPDGALPFDGVTDAAHLYVAGRTHGALPGFTSGGAWDGIILKLRLSDGALVASNQFGNRGLDGYGNIIFDNAGNLFVSGQGSPASAMGTDPQHLVAKHRASDLANVWRVLIEPPATGVLVSEAWGGLDFRATTGGAAGEGTLTSAGWFFGNGSGGAAAWLERYTGLASAAPTRSRGTVLTSAGTEPDWVLDNVTDAAGNVYVAGFTAGNLEGGHRGNGDAFIAKYDSDLNLLAINQIGSAQADAFRKLAIADDGTLVAVGHSYGDLAGTNADGARETGDVIVYRFDTNLNVLASRQFGSPHEERGYLSILGNTVVVAGMTEAALGGPSAGSFDAFVVRLRLSDLAFID</sequence>
<evidence type="ECO:0000313" key="2">
    <source>
        <dbReference type="Proteomes" id="UP000053070"/>
    </source>
</evidence>
<evidence type="ECO:0000313" key="1">
    <source>
        <dbReference type="EMBL" id="KLE31918.1"/>
    </source>
</evidence>
<dbReference type="EMBL" id="LBHC01000002">
    <property type="protein sequence ID" value="KLE31918.1"/>
    <property type="molecule type" value="Genomic_DNA"/>
</dbReference>
<gene>
    <name evidence="1" type="ORF">AAW01_10750</name>
</gene>
<dbReference type="Proteomes" id="UP000053070">
    <property type="component" value="Unassembled WGS sequence"/>
</dbReference>
<dbReference type="PANTHER" id="PTHR35580:SF1">
    <property type="entry name" value="PHYTASE-LIKE DOMAIN-CONTAINING PROTEIN"/>
    <property type="match status" value="1"/>
</dbReference>
<keyword evidence="2" id="KW-1185">Reference proteome</keyword>
<name>A0A0G9MRH3_9SPHN</name>
<reference evidence="1 2" key="1">
    <citation type="submission" date="2015-04" db="EMBL/GenBank/DDBJ databases">
        <title>The draft genome sequence of Erythrobacr gangjinensis K7-2.</title>
        <authorList>
            <person name="Zhuang L."/>
            <person name="Liu Y."/>
            <person name="Shao Z."/>
        </authorList>
    </citation>
    <scope>NUCLEOTIDE SEQUENCE [LARGE SCALE GENOMIC DNA]</scope>
    <source>
        <strain evidence="1 2">K7-2</strain>
    </source>
</reference>
<dbReference type="SUPFAM" id="SSF101898">
    <property type="entry name" value="NHL repeat"/>
    <property type="match status" value="1"/>
</dbReference>
<accession>A0A0G9MRH3</accession>
<dbReference type="PANTHER" id="PTHR35580">
    <property type="entry name" value="CELL SURFACE GLYCOPROTEIN (S-LAYER PROTEIN)-LIKE PROTEIN"/>
    <property type="match status" value="1"/>
</dbReference>
<dbReference type="InterPro" id="IPR052918">
    <property type="entry name" value="Motility_Chemotaxis_Reg"/>
</dbReference>
<dbReference type="PATRIC" id="fig|502682.8.peg.2186"/>
<proteinExistence type="predicted"/>
<organism evidence="1 2">
    <name type="scientific">Aurantiacibacter gangjinensis</name>
    <dbReference type="NCBI Taxonomy" id="502682"/>
    <lineage>
        <taxon>Bacteria</taxon>
        <taxon>Pseudomonadati</taxon>
        <taxon>Pseudomonadota</taxon>
        <taxon>Alphaproteobacteria</taxon>
        <taxon>Sphingomonadales</taxon>
        <taxon>Erythrobacteraceae</taxon>
        <taxon>Aurantiacibacter</taxon>
    </lineage>
</organism>
<protein>
    <submittedName>
        <fullName evidence="1">Uncharacterized protein</fullName>
    </submittedName>
</protein>
<dbReference type="STRING" id="502682.BMF35_a1148"/>